<feature type="signal peptide" evidence="1">
    <location>
        <begin position="1"/>
        <end position="19"/>
    </location>
</feature>
<evidence type="ECO:0000313" key="2">
    <source>
        <dbReference type="EMBL" id="AIE83435.1"/>
    </source>
</evidence>
<accession>A0A068NKW5</accession>
<dbReference type="AlphaFoldDB" id="A0A068NKW5"/>
<keyword evidence="3" id="KW-1185">Reference proteome</keyword>
<keyword evidence="1" id="KW-0732">Signal</keyword>
<dbReference type="HOGENOM" id="CLU_2395372_0_0_0"/>
<organism evidence="2 3">
    <name type="scientific">Fimbriimonas ginsengisoli Gsoil 348</name>
    <dbReference type="NCBI Taxonomy" id="661478"/>
    <lineage>
        <taxon>Bacteria</taxon>
        <taxon>Bacillati</taxon>
        <taxon>Armatimonadota</taxon>
        <taxon>Fimbriimonadia</taxon>
        <taxon>Fimbriimonadales</taxon>
        <taxon>Fimbriimonadaceae</taxon>
        <taxon>Fimbriimonas</taxon>
    </lineage>
</organism>
<evidence type="ECO:0000313" key="3">
    <source>
        <dbReference type="Proteomes" id="UP000027982"/>
    </source>
</evidence>
<evidence type="ECO:0000256" key="1">
    <source>
        <dbReference type="SAM" id="SignalP"/>
    </source>
</evidence>
<dbReference type="STRING" id="661478.OP10G_0067"/>
<protein>
    <submittedName>
        <fullName evidence="2">Uncharacterized protein</fullName>
    </submittedName>
</protein>
<dbReference type="EMBL" id="CP007139">
    <property type="protein sequence ID" value="AIE83435.1"/>
    <property type="molecule type" value="Genomic_DNA"/>
</dbReference>
<dbReference type="RefSeq" id="WP_038472259.1">
    <property type="nucleotide sequence ID" value="NZ_CP007139.1"/>
</dbReference>
<feature type="chain" id="PRO_5001654062" evidence="1">
    <location>
        <begin position="20"/>
        <end position="93"/>
    </location>
</feature>
<gene>
    <name evidence="2" type="ORF">OP10G_0067</name>
</gene>
<dbReference type="Proteomes" id="UP000027982">
    <property type="component" value="Chromosome"/>
</dbReference>
<proteinExistence type="predicted"/>
<sequence length="93" mass="9846">MKGMLCGLLALLAVGGAVAQDPKAPMRIPVRHADPWTIKAMLEGVPLRSPETSTLPGFAGVMGNATNAANRFLKDGILVVNPTDNSLWYFPGK</sequence>
<reference evidence="2 3" key="1">
    <citation type="journal article" date="2014" name="PLoS ONE">
        <title>The first complete genome sequence of the class fimbriimonadia in the phylum armatimonadetes.</title>
        <authorList>
            <person name="Hu Z.Y."/>
            <person name="Wang Y.Z."/>
            <person name="Im W.T."/>
            <person name="Wang S.Y."/>
            <person name="Zhao G.P."/>
            <person name="Zheng H.J."/>
            <person name="Quan Z.X."/>
        </authorList>
    </citation>
    <scope>NUCLEOTIDE SEQUENCE [LARGE SCALE GENOMIC DNA]</scope>
    <source>
        <strain evidence="2">Gsoil 348</strain>
    </source>
</reference>
<dbReference type="KEGG" id="fgi:OP10G_0067"/>
<name>A0A068NKW5_FIMGI</name>